<dbReference type="AlphaFoldDB" id="A0A316U1S9"/>
<sequence length="482" mass="53480">MYRNEVPLYGDLITLVTDVNHDVLSESAALDIDKPIADGDLMRLTLERHGAIRVGTAAEFAVLAKIFVLLGMSPVGFYDLSECGLPIQATAFRPIGEGALQRNPFRVFTSLLQLDLIPDAQSRQLAQSILQKRDICPDALKQLLDRIFSGVQEGKRPLLSEQDAAAFIPLAIDVFRWHSNTTVSRQDYDTLRKVHPLIADICCFSGPHINHLTPRTLDIDAVQIGMNARGIDAKEIIEGPPRRVNSILLRQTSFKALEEAVYFLDQSAVGGRTLGHHTARFGEIESRGAALTRKGLRLYQSIMNSFIHSEQEATEADSTYQDRLEAAFRSFPDDLAAMREQGLAYFTYSLHRDDTPAERGKGSASLSRRSSASALDQALAQHRLVIRYEPITYEDFLPQSAAGIFSSNLASSPKESPASNRSSPVAGEGEDDKKKAFEEQIGLKIGDYFDLYEEAQRQSVEHVADRLHLSFEEVHVALVGRK</sequence>
<protein>
    <recommendedName>
        <fullName evidence="7">2-oxoadipate dioxygenase/decarboxylase</fullName>
        <ecNumber evidence="6">1.13.11.93</ecNumber>
    </recommendedName>
    <alternativeName>
        <fullName evidence="8">2-hydroxyglutarate synthase</fullName>
    </alternativeName>
</protein>
<evidence type="ECO:0000256" key="7">
    <source>
        <dbReference type="ARBA" id="ARBA00035034"/>
    </source>
</evidence>
<dbReference type="EMBL" id="KZ819336">
    <property type="protein sequence ID" value="PWN18393.1"/>
    <property type="molecule type" value="Genomic_DNA"/>
</dbReference>
<evidence type="ECO:0000313" key="11">
    <source>
        <dbReference type="Proteomes" id="UP000245942"/>
    </source>
</evidence>
<dbReference type="SMART" id="SM01150">
    <property type="entry name" value="DUF1338"/>
    <property type="match status" value="1"/>
</dbReference>
<accession>A0A316U1S9</accession>
<dbReference type="PANTHER" id="PTHR39479:SF2">
    <property type="entry name" value="2-OXOADIPATE DIOXYGENASE_DECARBOXYLASE"/>
    <property type="match status" value="1"/>
</dbReference>
<evidence type="ECO:0000256" key="1">
    <source>
        <dbReference type="ARBA" id="ARBA00001954"/>
    </source>
</evidence>
<dbReference type="Gene3D" id="3.10.180.80">
    <property type="entry name" value="Uncharacterised protein PF07063, DUF1338"/>
    <property type="match status" value="1"/>
</dbReference>
<keyword evidence="2" id="KW-0223">Dioxygenase</keyword>
<evidence type="ECO:0000256" key="6">
    <source>
        <dbReference type="ARBA" id="ARBA00035023"/>
    </source>
</evidence>
<dbReference type="PANTHER" id="PTHR39479">
    <property type="match status" value="1"/>
</dbReference>
<keyword evidence="3" id="KW-0560">Oxidoreductase</keyword>
<dbReference type="Pfam" id="PF07063">
    <property type="entry name" value="HGLS"/>
    <property type="match status" value="1"/>
</dbReference>
<evidence type="ECO:0000256" key="2">
    <source>
        <dbReference type="ARBA" id="ARBA00022964"/>
    </source>
</evidence>
<name>A0A316U1S9_9BASI</name>
<comment type="cofactor">
    <cofactor evidence="1">
        <name>Fe(2+)</name>
        <dbReference type="ChEBI" id="CHEBI:29033"/>
    </cofactor>
</comment>
<evidence type="ECO:0000256" key="4">
    <source>
        <dbReference type="ARBA" id="ARBA00023004"/>
    </source>
</evidence>
<organism evidence="10 11">
    <name type="scientific">Pseudomicrostroma glucosiphilum</name>
    <dbReference type="NCBI Taxonomy" id="1684307"/>
    <lineage>
        <taxon>Eukaryota</taxon>
        <taxon>Fungi</taxon>
        <taxon>Dikarya</taxon>
        <taxon>Basidiomycota</taxon>
        <taxon>Ustilaginomycotina</taxon>
        <taxon>Exobasidiomycetes</taxon>
        <taxon>Microstromatales</taxon>
        <taxon>Microstromatales incertae sedis</taxon>
        <taxon>Pseudomicrostroma</taxon>
    </lineage>
</organism>
<dbReference type="RefSeq" id="XP_025345553.1">
    <property type="nucleotide sequence ID" value="XM_025493244.1"/>
</dbReference>
<proteinExistence type="inferred from homology"/>
<evidence type="ECO:0000313" key="10">
    <source>
        <dbReference type="EMBL" id="PWN18393.1"/>
    </source>
</evidence>
<dbReference type="InterPro" id="IPR009770">
    <property type="entry name" value="HGLS"/>
</dbReference>
<dbReference type="STRING" id="1684307.A0A316U1S9"/>
<keyword evidence="11" id="KW-1185">Reference proteome</keyword>
<comment type="similarity">
    <text evidence="5">Belongs to the 2-oxoadipate dioxygenase/decarboxylase family.</text>
</comment>
<dbReference type="OrthoDB" id="8300246at2759"/>
<evidence type="ECO:0000256" key="9">
    <source>
        <dbReference type="SAM" id="MobiDB-lite"/>
    </source>
</evidence>
<keyword evidence="4" id="KW-0408">Iron</keyword>
<dbReference type="EC" id="1.13.11.93" evidence="6"/>
<feature type="compositionally biased region" description="Polar residues" evidence="9">
    <location>
        <begin position="408"/>
        <end position="423"/>
    </location>
</feature>
<dbReference type="CDD" id="cd16348">
    <property type="entry name" value="VOC_YdcJ_like"/>
    <property type="match status" value="1"/>
</dbReference>
<dbReference type="GeneID" id="37014978"/>
<reference evidence="10 11" key="1">
    <citation type="journal article" date="2018" name="Mol. Biol. Evol.">
        <title>Broad Genomic Sampling Reveals a Smut Pathogenic Ancestry of the Fungal Clade Ustilaginomycotina.</title>
        <authorList>
            <person name="Kijpornyongpan T."/>
            <person name="Mondo S.J."/>
            <person name="Barry K."/>
            <person name="Sandor L."/>
            <person name="Lee J."/>
            <person name="Lipzen A."/>
            <person name="Pangilinan J."/>
            <person name="LaButti K."/>
            <person name="Hainaut M."/>
            <person name="Henrissat B."/>
            <person name="Grigoriev I.V."/>
            <person name="Spatafora J.W."/>
            <person name="Aime M.C."/>
        </authorList>
    </citation>
    <scope>NUCLEOTIDE SEQUENCE [LARGE SCALE GENOMIC DNA]</scope>
    <source>
        <strain evidence="10 11">MCA 4718</strain>
    </source>
</reference>
<feature type="region of interest" description="Disordered" evidence="9">
    <location>
        <begin position="408"/>
        <end position="434"/>
    </location>
</feature>
<dbReference type="InterPro" id="IPR047869">
    <property type="entry name" value="YdcJ_bac-like"/>
</dbReference>
<dbReference type="GO" id="GO:0051213">
    <property type="term" value="F:dioxygenase activity"/>
    <property type="evidence" value="ECO:0007669"/>
    <property type="project" value="UniProtKB-KW"/>
</dbReference>
<dbReference type="Proteomes" id="UP000245942">
    <property type="component" value="Unassembled WGS sequence"/>
</dbReference>
<evidence type="ECO:0000256" key="8">
    <source>
        <dbReference type="ARBA" id="ARBA00035045"/>
    </source>
</evidence>
<gene>
    <name evidence="10" type="ORF">BCV69DRAFT_285019</name>
</gene>
<evidence type="ECO:0000256" key="5">
    <source>
        <dbReference type="ARBA" id="ARBA00035013"/>
    </source>
</evidence>
<evidence type="ECO:0000256" key="3">
    <source>
        <dbReference type="ARBA" id="ARBA00023002"/>
    </source>
</evidence>